<dbReference type="GO" id="GO:0005886">
    <property type="term" value="C:plasma membrane"/>
    <property type="evidence" value="ECO:0007669"/>
    <property type="project" value="TreeGrafter"/>
</dbReference>
<dbReference type="CDD" id="cd03593">
    <property type="entry name" value="CLECT_NK_receptors_like"/>
    <property type="match status" value="1"/>
</dbReference>
<evidence type="ECO:0000256" key="5">
    <source>
        <dbReference type="ARBA" id="ARBA00023136"/>
    </source>
</evidence>
<feature type="transmembrane region" description="Helical" evidence="6">
    <location>
        <begin position="56"/>
        <end position="76"/>
    </location>
</feature>
<gene>
    <name evidence="8" type="primary">Klrf1</name>
</gene>
<evidence type="ECO:0000256" key="2">
    <source>
        <dbReference type="ARBA" id="ARBA00022692"/>
    </source>
</evidence>
<dbReference type="OrthoDB" id="538816at2759"/>
<evidence type="ECO:0000259" key="7">
    <source>
        <dbReference type="PROSITE" id="PS50041"/>
    </source>
</evidence>
<keyword evidence="4 6" id="KW-1133">Transmembrane helix</keyword>
<dbReference type="CTD" id="51348"/>
<dbReference type="InterPro" id="IPR016187">
    <property type="entry name" value="CTDL_fold"/>
</dbReference>
<accession>A0A8C6A8L7</accession>
<dbReference type="InterPro" id="IPR033992">
    <property type="entry name" value="NKR-like_CTLD"/>
</dbReference>
<keyword evidence="3" id="KW-0430">Lectin</keyword>
<dbReference type="SUPFAM" id="SSF56436">
    <property type="entry name" value="C-type lectin-like"/>
    <property type="match status" value="1"/>
</dbReference>
<dbReference type="InterPro" id="IPR016186">
    <property type="entry name" value="C-type_lectin-like/link_sf"/>
</dbReference>
<dbReference type="PROSITE" id="PS50041">
    <property type="entry name" value="C_TYPE_LECTIN_2"/>
    <property type="match status" value="1"/>
</dbReference>
<reference evidence="8" key="1">
    <citation type="submission" date="2025-08" db="UniProtKB">
        <authorList>
            <consortium name="Ensembl"/>
        </authorList>
    </citation>
    <scope>IDENTIFICATION</scope>
</reference>
<reference evidence="8" key="2">
    <citation type="submission" date="2025-09" db="UniProtKB">
        <authorList>
            <consortium name="Ensembl"/>
        </authorList>
    </citation>
    <scope>IDENTIFICATION</scope>
</reference>
<evidence type="ECO:0000256" key="4">
    <source>
        <dbReference type="ARBA" id="ARBA00022989"/>
    </source>
</evidence>
<organism evidence="8 9">
    <name type="scientific">Marmota marmota marmota</name>
    <name type="common">Alpine marmot</name>
    <dbReference type="NCBI Taxonomy" id="9994"/>
    <lineage>
        <taxon>Eukaryota</taxon>
        <taxon>Metazoa</taxon>
        <taxon>Chordata</taxon>
        <taxon>Craniata</taxon>
        <taxon>Vertebrata</taxon>
        <taxon>Euteleostomi</taxon>
        <taxon>Mammalia</taxon>
        <taxon>Eutheria</taxon>
        <taxon>Euarchontoglires</taxon>
        <taxon>Glires</taxon>
        <taxon>Rodentia</taxon>
        <taxon>Sciuromorpha</taxon>
        <taxon>Sciuridae</taxon>
        <taxon>Xerinae</taxon>
        <taxon>Marmotini</taxon>
        <taxon>Marmota</taxon>
    </lineage>
</organism>
<keyword evidence="5 6" id="KW-0472">Membrane</keyword>
<name>A0A8C6A8L7_MARMA</name>
<dbReference type="InterPro" id="IPR001304">
    <property type="entry name" value="C-type_lectin-like"/>
</dbReference>
<dbReference type="Gene3D" id="3.10.100.10">
    <property type="entry name" value="Mannose-Binding Protein A, subunit A"/>
    <property type="match status" value="1"/>
</dbReference>
<dbReference type="InterPro" id="IPR051379">
    <property type="entry name" value="C-type_Lectin_Receptor_IMM"/>
</dbReference>
<dbReference type="PANTHER" id="PTHR46746:SF5">
    <property type="entry name" value="C-TYPE LECTIN DOMAIN-CONTAINING PROTEIN"/>
    <property type="match status" value="1"/>
</dbReference>
<dbReference type="GeneTree" id="ENSGT00940000154685"/>
<comment type="subcellular location">
    <subcellularLocation>
        <location evidence="1">Membrane</location>
        <topology evidence="1">Single-pass membrane protein</topology>
    </subcellularLocation>
</comment>
<dbReference type="SMART" id="SM00034">
    <property type="entry name" value="CLECT"/>
    <property type="match status" value="1"/>
</dbReference>
<keyword evidence="2 6" id="KW-0812">Transmembrane</keyword>
<dbReference type="GO" id="GO:0030246">
    <property type="term" value="F:carbohydrate binding"/>
    <property type="evidence" value="ECO:0007669"/>
    <property type="project" value="UniProtKB-KW"/>
</dbReference>
<dbReference type="AlphaFoldDB" id="A0A8C6A8L7"/>
<keyword evidence="9" id="KW-1185">Reference proteome</keyword>
<dbReference type="Pfam" id="PF00059">
    <property type="entry name" value="Lectin_C"/>
    <property type="match status" value="1"/>
</dbReference>
<dbReference type="Ensembl" id="ENSMMMT00000028848.1">
    <property type="protein sequence ID" value="ENSMMMP00000025484.1"/>
    <property type="gene ID" value="ENSMMMG00000022333.1"/>
</dbReference>
<dbReference type="RefSeq" id="XP_015362788.1">
    <property type="nucleotide sequence ID" value="XM_015507302.2"/>
</dbReference>
<evidence type="ECO:0000313" key="8">
    <source>
        <dbReference type="Ensembl" id="ENSMMMP00000025484.1"/>
    </source>
</evidence>
<feature type="domain" description="C-type lectin" evidence="7">
    <location>
        <begin position="132"/>
        <end position="241"/>
    </location>
</feature>
<evidence type="ECO:0000313" key="9">
    <source>
        <dbReference type="Proteomes" id="UP000694407"/>
    </source>
</evidence>
<evidence type="ECO:0000256" key="6">
    <source>
        <dbReference type="SAM" id="Phobius"/>
    </source>
</evidence>
<evidence type="ECO:0000256" key="1">
    <source>
        <dbReference type="ARBA" id="ARBA00004167"/>
    </source>
</evidence>
<dbReference type="KEGG" id="mmma:107160647"/>
<proteinExistence type="predicted"/>
<dbReference type="Proteomes" id="UP000694407">
    <property type="component" value="Unplaced"/>
</dbReference>
<dbReference type="PANTHER" id="PTHR46746">
    <property type="entry name" value="KILLER CELL LECTIN-LIKE RECEPTOR SUBFAMILY F MEMBER 2"/>
    <property type="match status" value="1"/>
</dbReference>
<sequence>MSLFPPHSKMDFSIYGMVGQNTERSIFQKPRKHSHHCHHKWTYKDYPECPKWHQTALRLMGIVLVILVTTVIGLIIRVSHQNMHSFSDNHSEQIFSNENGTKYCNCMNTSPRKQLNNANSAANLCPDDWLHKKGKCYKFFMNFKSWIDSQNSCSLKKSHLLVIQDKAELEFIQSNIQVGNHFWIGLNITYPQKTWTWVDGTPLNLQLFQVTGQIKENACALITNKGVFSEKCLMESFWICQEVISSSTAGNL</sequence>
<evidence type="ECO:0000256" key="3">
    <source>
        <dbReference type="ARBA" id="ARBA00022734"/>
    </source>
</evidence>
<protein>
    <submittedName>
        <fullName evidence="8">Killer cell lectin-like receptor subfamily F member 1</fullName>
    </submittedName>
</protein>
<dbReference type="GeneID" id="107160647"/>